<proteinExistence type="predicted"/>
<evidence type="ECO:0000313" key="2">
    <source>
        <dbReference type="EMBL" id="QZA77561.1"/>
    </source>
</evidence>
<keyword evidence="3" id="KW-1185">Reference proteome</keyword>
<evidence type="ECO:0008006" key="4">
    <source>
        <dbReference type="Google" id="ProtNLM"/>
    </source>
</evidence>
<dbReference type="Proteomes" id="UP000825679">
    <property type="component" value="Chromosome"/>
</dbReference>
<dbReference type="EMBL" id="CP081150">
    <property type="protein sequence ID" value="QZA77561.1"/>
    <property type="molecule type" value="Genomic_DNA"/>
</dbReference>
<evidence type="ECO:0000313" key="3">
    <source>
        <dbReference type="Proteomes" id="UP000825679"/>
    </source>
</evidence>
<feature type="region of interest" description="Disordered" evidence="1">
    <location>
        <begin position="1"/>
        <end position="37"/>
    </location>
</feature>
<reference evidence="2 3" key="1">
    <citation type="submission" date="2021-08" db="EMBL/GenBank/DDBJ databases">
        <title>complete genome sequencing of Deefgea sp. D25.</title>
        <authorList>
            <person name="Bae J.-W."/>
            <person name="Gim D.-H."/>
        </authorList>
    </citation>
    <scope>NUCLEOTIDE SEQUENCE [LARGE SCALE GENOMIC DNA]</scope>
    <source>
        <strain evidence="2 3">D25</strain>
    </source>
</reference>
<name>A0ABX8Z4R2_9NEIS</name>
<protein>
    <recommendedName>
        <fullName evidence="4">DUF5610 domain-containing protein</fullName>
    </recommendedName>
</protein>
<dbReference type="RefSeq" id="WP_221005942.1">
    <property type="nucleotide sequence ID" value="NZ_CP081150.1"/>
</dbReference>
<feature type="compositionally biased region" description="Low complexity" evidence="1">
    <location>
        <begin position="1"/>
        <end position="15"/>
    </location>
</feature>
<organism evidence="2 3">
    <name type="scientific">Deefgea tanakiae</name>
    <dbReference type="NCBI Taxonomy" id="2865840"/>
    <lineage>
        <taxon>Bacteria</taxon>
        <taxon>Pseudomonadati</taxon>
        <taxon>Pseudomonadota</taxon>
        <taxon>Betaproteobacteria</taxon>
        <taxon>Neisseriales</taxon>
        <taxon>Chitinibacteraceae</taxon>
        <taxon>Deefgea</taxon>
    </lineage>
</organism>
<sequence length="286" mass="30768">MNSLSSLQNSPLNGLRSNESGLAQSLRKMGETAGAMGKSLTKGSELIQQRVDNLSKATTQMASDFISQFAQKMFGDQAKGMTIEFDEMSLSAESSFTAMQQSSQSAQGSSQASAFRLSDTSSFSGKGTLITADGQRFEIEIEIRYESVIEGASIAQQRNMSNGFNAIPNNQQQGQSIASAPIDALDLNQANDASAKVPVSSRKDDDKKVDGFKQDFAGTAMDLLQRLSSEPVFRPFGMFKPDADGKNGLQLLGEMSLQLLNLPGGPRYLDMSPDHNPDKKVLDAKA</sequence>
<gene>
    <name evidence="2" type="ORF">K4H28_14990</name>
</gene>
<accession>A0ABX8Z4R2</accession>
<evidence type="ECO:0000256" key="1">
    <source>
        <dbReference type="SAM" id="MobiDB-lite"/>
    </source>
</evidence>